<protein>
    <submittedName>
        <fullName evidence="2 3">Uncharacterized protein</fullName>
    </submittedName>
</protein>
<dbReference type="EMBL" id="CM000882">
    <property type="protein sequence ID" value="PNT66557.1"/>
    <property type="molecule type" value="Genomic_DNA"/>
</dbReference>
<dbReference type="InParanoid" id="A0A2K2CX03"/>
<evidence type="ECO:0000256" key="1">
    <source>
        <dbReference type="SAM" id="MobiDB-lite"/>
    </source>
</evidence>
<dbReference type="EnsemblPlants" id="PNT66557">
    <property type="protein sequence ID" value="PNT66557"/>
    <property type="gene ID" value="BRADI_3g14031v3"/>
</dbReference>
<evidence type="ECO:0000313" key="4">
    <source>
        <dbReference type="Proteomes" id="UP000008810"/>
    </source>
</evidence>
<gene>
    <name evidence="2" type="ORF">BRADI_3g14031v3</name>
</gene>
<feature type="region of interest" description="Disordered" evidence="1">
    <location>
        <begin position="1"/>
        <end position="76"/>
    </location>
</feature>
<dbReference type="AlphaFoldDB" id="A0A2K2CX03"/>
<dbReference type="Proteomes" id="UP000008810">
    <property type="component" value="Chromosome 3"/>
</dbReference>
<accession>A0A2K2CX03</accession>
<proteinExistence type="predicted"/>
<organism evidence="2">
    <name type="scientific">Brachypodium distachyon</name>
    <name type="common">Purple false brome</name>
    <name type="synonym">Trachynia distachya</name>
    <dbReference type="NCBI Taxonomy" id="15368"/>
    <lineage>
        <taxon>Eukaryota</taxon>
        <taxon>Viridiplantae</taxon>
        <taxon>Streptophyta</taxon>
        <taxon>Embryophyta</taxon>
        <taxon>Tracheophyta</taxon>
        <taxon>Spermatophyta</taxon>
        <taxon>Magnoliopsida</taxon>
        <taxon>Liliopsida</taxon>
        <taxon>Poales</taxon>
        <taxon>Poaceae</taxon>
        <taxon>BOP clade</taxon>
        <taxon>Pooideae</taxon>
        <taxon>Stipodae</taxon>
        <taxon>Brachypodieae</taxon>
        <taxon>Brachypodium</taxon>
    </lineage>
</organism>
<dbReference type="Gramene" id="PNT66557">
    <property type="protein sequence ID" value="PNT66557"/>
    <property type="gene ID" value="BRADI_3g14031v3"/>
</dbReference>
<reference evidence="2 3" key="1">
    <citation type="journal article" date="2010" name="Nature">
        <title>Genome sequencing and analysis of the model grass Brachypodium distachyon.</title>
        <authorList>
            <consortium name="International Brachypodium Initiative"/>
        </authorList>
    </citation>
    <scope>NUCLEOTIDE SEQUENCE [LARGE SCALE GENOMIC DNA]</scope>
    <source>
        <strain evidence="2 3">Bd21</strain>
    </source>
</reference>
<name>A0A2K2CX03_BRADI</name>
<sequence>MGPRSAVVSLCRRGVRRPPSPSRSRFPAKRWAPAAKRSSRQREGGRRGTRLWTGPRGPLGRQAQVPRRRLEVPTQV</sequence>
<keyword evidence="4" id="KW-1185">Reference proteome</keyword>
<evidence type="ECO:0000313" key="2">
    <source>
        <dbReference type="EMBL" id="PNT66557.1"/>
    </source>
</evidence>
<reference evidence="2" key="2">
    <citation type="submission" date="2017-06" db="EMBL/GenBank/DDBJ databases">
        <title>WGS assembly of Brachypodium distachyon.</title>
        <authorList>
            <consortium name="The International Brachypodium Initiative"/>
            <person name="Lucas S."/>
            <person name="Harmon-Smith M."/>
            <person name="Lail K."/>
            <person name="Tice H."/>
            <person name="Grimwood J."/>
            <person name="Bruce D."/>
            <person name="Barry K."/>
            <person name="Shu S."/>
            <person name="Lindquist E."/>
            <person name="Wang M."/>
            <person name="Pitluck S."/>
            <person name="Vogel J.P."/>
            <person name="Garvin D.F."/>
            <person name="Mockler T.C."/>
            <person name="Schmutz J."/>
            <person name="Rokhsar D."/>
            <person name="Bevan M.W."/>
        </authorList>
    </citation>
    <scope>NUCLEOTIDE SEQUENCE</scope>
    <source>
        <strain evidence="2">Bd21</strain>
    </source>
</reference>
<reference evidence="3" key="3">
    <citation type="submission" date="2018-08" db="UniProtKB">
        <authorList>
            <consortium name="EnsemblPlants"/>
        </authorList>
    </citation>
    <scope>IDENTIFICATION</scope>
    <source>
        <strain evidence="3">cv. Bd21</strain>
    </source>
</reference>
<evidence type="ECO:0000313" key="3">
    <source>
        <dbReference type="EnsemblPlants" id="PNT66557"/>
    </source>
</evidence>